<feature type="domain" description="Thiamine pyrophosphate enzyme N-terminal TPP-binding" evidence="6">
    <location>
        <begin position="12"/>
        <end position="122"/>
    </location>
</feature>
<dbReference type="Proteomes" id="UP000003089">
    <property type="component" value="Unassembled WGS sequence"/>
</dbReference>
<keyword evidence="4" id="KW-0786">Thiamine pyrophosphate</keyword>
<protein>
    <recommendedName>
        <fullName evidence="6">Thiamine pyrophosphate enzyme N-terminal TPP-binding domain-containing protein</fullName>
    </recommendedName>
</protein>
<dbReference type="Pfam" id="PF02776">
    <property type="entry name" value="TPP_enzyme_N"/>
    <property type="match status" value="1"/>
</dbReference>
<dbReference type="RefSeq" id="WP_007486525.1">
    <property type="nucleotide sequence ID" value="NZ_JH724315.1"/>
</dbReference>
<dbReference type="GO" id="GO:0009234">
    <property type="term" value="P:menaquinone biosynthetic process"/>
    <property type="evidence" value="ECO:0007669"/>
    <property type="project" value="InterPro"/>
</dbReference>
<dbReference type="GO" id="GO:0046872">
    <property type="term" value="F:metal ion binding"/>
    <property type="evidence" value="ECO:0007669"/>
    <property type="project" value="UniProtKB-KW"/>
</dbReference>
<keyword evidence="8" id="KW-1185">Reference proteome</keyword>
<dbReference type="PIRSF" id="PIRSF004983">
    <property type="entry name" value="MenD"/>
    <property type="match status" value="1"/>
</dbReference>
<evidence type="ECO:0000256" key="5">
    <source>
        <dbReference type="ARBA" id="ARBA00023211"/>
    </source>
</evidence>
<evidence type="ECO:0000256" key="3">
    <source>
        <dbReference type="ARBA" id="ARBA00022842"/>
    </source>
</evidence>
<comment type="caution">
    <text evidence="7">The sequence shown here is derived from an EMBL/GenBank/DDBJ whole genome shotgun (WGS) entry which is preliminary data.</text>
</comment>
<dbReference type="GO" id="GO:0030976">
    <property type="term" value="F:thiamine pyrophosphate binding"/>
    <property type="evidence" value="ECO:0007669"/>
    <property type="project" value="InterPro"/>
</dbReference>
<evidence type="ECO:0000313" key="7">
    <source>
        <dbReference type="EMBL" id="EIY46539.1"/>
    </source>
</evidence>
<evidence type="ECO:0000259" key="6">
    <source>
        <dbReference type="Pfam" id="PF02776"/>
    </source>
</evidence>
<dbReference type="SUPFAM" id="SSF52518">
    <property type="entry name" value="Thiamin diphosphate-binding fold (THDP-binding)"/>
    <property type="match status" value="2"/>
</dbReference>
<dbReference type="CDD" id="cd07037">
    <property type="entry name" value="TPP_PYR_MenD"/>
    <property type="match status" value="1"/>
</dbReference>
<dbReference type="GO" id="GO:0070204">
    <property type="term" value="F:2-succinyl-5-enolpyruvyl-6-hydroxy-3-cyclohexene-1-carboxylic-acid synthase activity"/>
    <property type="evidence" value="ECO:0007669"/>
    <property type="project" value="InterPro"/>
</dbReference>
<evidence type="ECO:0000256" key="1">
    <source>
        <dbReference type="ARBA" id="ARBA00022679"/>
    </source>
</evidence>
<dbReference type="Gene3D" id="3.40.50.970">
    <property type="match status" value="2"/>
</dbReference>
<keyword evidence="1" id="KW-0808">Transferase</keyword>
<dbReference type="AlphaFoldDB" id="I9GIK0"/>
<evidence type="ECO:0000313" key="8">
    <source>
        <dbReference type="Proteomes" id="UP000003089"/>
    </source>
</evidence>
<accession>I9GIK0</accession>
<name>I9GIK0_9BACE</name>
<dbReference type="EMBL" id="AGXS01000023">
    <property type="protein sequence ID" value="EIY46539.1"/>
    <property type="molecule type" value="Genomic_DNA"/>
</dbReference>
<dbReference type="PANTHER" id="PTHR42916">
    <property type="entry name" value="2-SUCCINYL-5-ENOLPYRUVYL-6-HYDROXY-3-CYCLOHEXENE-1-CARBOXYLATE SYNTHASE"/>
    <property type="match status" value="1"/>
</dbReference>
<evidence type="ECO:0000256" key="2">
    <source>
        <dbReference type="ARBA" id="ARBA00022723"/>
    </source>
</evidence>
<reference evidence="7 8" key="1">
    <citation type="submission" date="2012-02" db="EMBL/GenBank/DDBJ databases">
        <title>The Genome Sequence of Bacteroides nordii CL02T12C05.</title>
        <authorList>
            <consortium name="The Broad Institute Genome Sequencing Platform"/>
            <person name="Earl A."/>
            <person name="Ward D."/>
            <person name="Feldgarden M."/>
            <person name="Gevers D."/>
            <person name="Zitomersky N.L."/>
            <person name="Coyne M.J."/>
            <person name="Comstock L.E."/>
            <person name="Young S.K."/>
            <person name="Zeng Q."/>
            <person name="Gargeya S."/>
            <person name="Fitzgerald M."/>
            <person name="Haas B."/>
            <person name="Abouelleil A."/>
            <person name="Alvarado L."/>
            <person name="Arachchi H.M."/>
            <person name="Berlin A."/>
            <person name="Chapman S.B."/>
            <person name="Gearin G."/>
            <person name="Goldberg J."/>
            <person name="Griggs A."/>
            <person name="Gujja S."/>
            <person name="Hansen M."/>
            <person name="Heiman D."/>
            <person name="Howarth C."/>
            <person name="Larimer J."/>
            <person name="Lui A."/>
            <person name="MacDonald P.J.P."/>
            <person name="McCowen C."/>
            <person name="Montmayeur A."/>
            <person name="Murphy C."/>
            <person name="Neiman D."/>
            <person name="Pearson M."/>
            <person name="Priest M."/>
            <person name="Roberts A."/>
            <person name="Saif S."/>
            <person name="Shea T."/>
            <person name="Sisk P."/>
            <person name="Stolte C."/>
            <person name="Sykes S."/>
            <person name="Wortman J."/>
            <person name="Nusbaum C."/>
            <person name="Birren B."/>
        </authorList>
    </citation>
    <scope>NUCLEOTIDE SEQUENCE [LARGE SCALE GENOMIC DNA]</scope>
    <source>
        <strain evidence="7 8">CL02T12C05</strain>
    </source>
</reference>
<sequence length="577" mass="64565">MEKYYVSERNVQIVLSLLKVHGVRKVIASPGATNLTLVASMQQDPYFEIYSSVDERSAAYIACGLAAESGEPVVLSCTGATASRNYMPGLTEAFYRKLPILAITSTQNISKIGHHVAQVIDRRSLPNDIAKFSVNIPAINDASDVWACEIKVNQAILELKRQGGGPVHINLATTYSRDYSIKELPKAHVINRFCMEDKFPELPEGRVGVFVGSHLKWNKEQTEILDAFCASNNAVVFCDHTSNYKGKYRVLVSLIAQDNYEPELSHLALLIHIGEISGNYFKLNPKEVWRVNADGEIRDTFQRLSSVFEMSEQIFFKYYIKNDGIIFDSYLQECRAEYNNIFESIPELPFSNIWIASKLSPYIPENSVIHFGILNSLRSWNLFEIPGSVYSYSNVGGFGIDGGISSLVGASLSNKNKLYFGVFGDLAFFYDMNVLGNHHVGNNLRILIVNNGKGTEFKNYDHPGAAFGEDADRYIAAAGHYGNKSRTLIKHYAEDLGFEYLAAADKHEFEQVYERFLTSSLTSKPILLEVFTDSEDESKALLTIRSIQKNFKGTMKSFIIKSVGLNTVKSIKKILKG</sequence>
<organism evidence="7 8">
    <name type="scientific">Bacteroides nordii CL02T12C05</name>
    <dbReference type="NCBI Taxonomy" id="997884"/>
    <lineage>
        <taxon>Bacteria</taxon>
        <taxon>Pseudomonadati</taxon>
        <taxon>Bacteroidota</taxon>
        <taxon>Bacteroidia</taxon>
        <taxon>Bacteroidales</taxon>
        <taxon>Bacteroidaceae</taxon>
        <taxon>Bacteroides</taxon>
    </lineage>
</organism>
<keyword evidence="2" id="KW-0479">Metal-binding</keyword>
<dbReference type="eggNOG" id="COG1165">
    <property type="taxonomic scope" value="Bacteria"/>
</dbReference>
<evidence type="ECO:0000256" key="4">
    <source>
        <dbReference type="ARBA" id="ARBA00023052"/>
    </source>
</evidence>
<gene>
    <name evidence="7" type="ORF">HMPREF1068_03307</name>
</gene>
<keyword evidence="3" id="KW-0460">Magnesium</keyword>
<dbReference type="STRING" id="997884.HMPREF1068_03307"/>
<keyword evidence="5" id="KW-0464">Manganese</keyword>
<dbReference type="InterPro" id="IPR012001">
    <property type="entry name" value="Thiamin_PyroP_enz_TPP-bd_dom"/>
</dbReference>
<dbReference type="InterPro" id="IPR004433">
    <property type="entry name" value="MenaQ_synth_MenD"/>
</dbReference>
<proteinExistence type="predicted"/>
<dbReference type="PATRIC" id="fig|997884.3.peg.3386"/>
<dbReference type="InterPro" id="IPR029061">
    <property type="entry name" value="THDP-binding"/>
</dbReference>
<dbReference type="PANTHER" id="PTHR42916:SF1">
    <property type="entry name" value="PROTEIN PHYLLO, CHLOROPLASTIC"/>
    <property type="match status" value="1"/>
</dbReference>
<dbReference type="HOGENOM" id="CLU_006051_3_0_10"/>